<accession>A0ACC2VSI1</accession>
<keyword evidence="2" id="KW-1185">Reference proteome</keyword>
<comment type="caution">
    <text evidence="1">The sequence shown here is derived from an EMBL/GenBank/DDBJ whole genome shotgun (WGS) entry which is preliminary data.</text>
</comment>
<protein>
    <submittedName>
        <fullName evidence="1">Uncharacterized protein</fullName>
    </submittedName>
</protein>
<evidence type="ECO:0000313" key="2">
    <source>
        <dbReference type="Proteomes" id="UP001227268"/>
    </source>
</evidence>
<dbReference type="Proteomes" id="UP001227268">
    <property type="component" value="Unassembled WGS sequence"/>
</dbReference>
<sequence length="157" mass="16353">MDELGLPTSFGRAPKAPKQAKPTTNTNSPDQQPQNNVSQRNNGRGGSRRGGAHGQGARTSPYPAPIQVAGNAASGADMQVDGFEQGHHTRGRGGGRGRGRGAGGGRGRGNNRNDTSDPRGPPPAHRSGFSKQQTETGMAFISDSFFEDPWAGLPLPL</sequence>
<dbReference type="EMBL" id="JASBWT010000008">
    <property type="protein sequence ID" value="KAJ9102384.1"/>
    <property type="molecule type" value="Genomic_DNA"/>
</dbReference>
<proteinExistence type="predicted"/>
<evidence type="ECO:0000313" key="1">
    <source>
        <dbReference type="EMBL" id="KAJ9102384.1"/>
    </source>
</evidence>
<gene>
    <name evidence="1" type="ORF">QFC21_002784</name>
</gene>
<name>A0ACC2VSI1_9TREE</name>
<organism evidence="1 2">
    <name type="scientific">Naganishia friedmannii</name>
    <dbReference type="NCBI Taxonomy" id="89922"/>
    <lineage>
        <taxon>Eukaryota</taxon>
        <taxon>Fungi</taxon>
        <taxon>Dikarya</taxon>
        <taxon>Basidiomycota</taxon>
        <taxon>Agaricomycotina</taxon>
        <taxon>Tremellomycetes</taxon>
        <taxon>Filobasidiales</taxon>
        <taxon>Filobasidiaceae</taxon>
        <taxon>Naganishia</taxon>
    </lineage>
</organism>
<reference evidence="1" key="1">
    <citation type="submission" date="2023-04" db="EMBL/GenBank/DDBJ databases">
        <title>Draft Genome sequencing of Naganishia species isolated from polar environments using Oxford Nanopore Technology.</title>
        <authorList>
            <person name="Leo P."/>
            <person name="Venkateswaran K."/>
        </authorList>
    </citation>
    <scope>NUCLEOTIDE SEQUENCE</scope>
    <source>
        <strain evidence="1">MNA-CCFEE 5423</strain>
    </source>
</reference>